<dbReference type="EC" id="2.1.1.190" evidence="7"/>
<comment type="similarity">
    <text evidence="4">Belongs to the class I-like SAM-binding methyltransferase superfamily. RNA M5U methyltransferase family.</text>
</comment>
<dbReference type="PANTHER" id="PTHR11061">
    <property type="entry name" value="RNA M5U METHYLTRANSFERASE"/>
    <property type="match status" value="1"/>
</dbReference>
<dbReference type="Pfam" id="PF05958">
    <property type="entry name" value="tRNA_U5-meth_tr"/>
    <property type="match status" value="1"/>
</dbReference>
<dbReference type="InterPro" id="IPR010280">
    <property type="entry name" value="U5_MeTrfase_fam"/>
</dbReference>
<feature type="domain" description="TRAM" evidence="6">
    <location>
        <begin position="1"/>
        <end position="53"/>
    </location>
</feature>
<protein>
    <submittedName>
        <fullName evidence="7">23S rRNA (Uracil(1939)-C(5))-methyltransferase RlmD</fullName>
        <ecNumber evidence="7">2.1.1.190</ecNumber>
    </submittedName>
</protein>
<keyword evidence="2 4" id="KW-0808">Transferase</keyword>
<evidence type="ECO:0000313" key="7">
    <source>
        <dbReference type="EMBL" id="QXE92689.1"/>
    </source>
</evidence>
<evidence type="ECO:0000256" key="1">
    <source>
        <dbReference type="ARBA" id="ARBA00022603"/>
    </source>
</evidence>
<dbReference type="NCBIfam" id="TIGR00479">
    <property type="entry name" value="rumA"/>
    <property type="match status" value="1"/>
</dbReference>
<keyword evidence="3 4" id="KW-0949">S-adenosyl-L-methionine</keyword>
<feature type="binding site" evidence="4">
    <location>
        <position position="278"/>
    </location>
    <ligand>
        <name>S-adenosyl-L-methionine</name>
        <dbReference type="ChEBI" id="CHEBI:59789"/>
    </ligand>
</feature>
<keyword evidence="8" id="KW-1185">Reference proteome</keyword>
<dbReference type="GO" id="GO:0008168">
    <property type="term" value="F:methyltransferase activity"/>
    <property type="evidence" value="ECO:0007669"/>
    <property type="project" value="UniProtKB-KW"/>
</dbReference>
<keyword evidence="1 4" id="KW-0489">Methyltransferase</keyword>
<sequence>MLELHITSTNDEGFGVANHEGTRVLVAGGLPGEALVAKITYVGRRESFANIIKTLKASPDRNPSPACKMGRACDGCGLMQMRYPAQLTWKKGLVTRQIRKFPSLSDAVIHDTIASPSELGYRNTAKLVVAGKNNDPVIGIYRRNSHDVLEIADCALHHPLINKVVKAAKAGIKKGKVQIYNPKSEMGLLRYLVVRVAEQSNRVMVVFVTTDEGYNEMHHLAKFIQQAVPEVAVVAQNINTSTGNVIFGHKDRSITKAQTLKAYIGDKSFNLSPHSFFQVNSGAARIIYEKVRDFARLTGKERVIDLYCGIGGISLFLADKAREVVGIEVVDAAVADATANAAMNRADNCSFEAGDAVHLIDEIGQEGGADLIVLNPPRKGCDEKVLKSVAAIKPQRIIYVSCSPETLARDLDILAQLGYKTLEVQPVDMFPQTVHVEDVALLEKAKG</sequence>
<dbReference type="PROSITE" id="PS51687">
    <property type="entry name" value="SAM_MT_RNA_M5U"/>
    <property type="match status" value="1"/>
</dbReference>
<dbReference type="CDD" id="cd02440">
    <property type="entry name" value="AdoMet_MTases"/>
    <property type="match status" value="1"/>
</dbReference>
<feature type="binding site" evidence="4">
    <location>
        <position position="375"/>
    </location>
    <ligand>
        <name>S-adenosyl-L-methionine</name>
        <dbReference type="ChEBI" id="CHEBI:59789"/>
    </ligand>
</feature>
<dbReference type="PROSITE" id="PS01231">
    <property type="entry name" value="TRMA_2"/>
    <property type="match status" value="1"/>
</dbReference>
<dbReference type="RefSeq" id="WP_217289237.1">
    <property type="nucleotide sequence ID" value="NZ_CP077683.1"/>
</dbReference>
<evidence type="ECO:0000256" key="3">
    <source>
        <dbReference type="ARBA" id="ARBA00022691"/>
    </source>
</evidence>
<dbReference type="InterPro" id="IPR030390">
    <property type="entry name" value="MeTrfase_TrmA_AS"/>
</dbReference>
<dbReference type="PROSITE" id="PS01230">
    <property type="entry name" value="TRMA_1"/>
    <property type="match status" value="1"/>
</dbReference>
<dbReference type="PROSITE" id="PS50926">
    <property type="entry name" value="TRAM"/>
    <property type="match status" value="1"/>
</dbReference>
<dbReference type="Proteomes" id="UP000683559">
    <property type="component" value="Chromosome"/>
</dbReference>
<evidence type="ECO:0000259" key="6">
    <source>
        <dbReference type="PROSITE" id="PS50926"/>
    </source>
</evidence>
<organism evidence="7 8">
    <name type="scientific">Geomonas subterranea</name>
    <dbReference type="NCBI Taxonomy" id="2847989"/>
    <lineage>
        <taxon>Bacteria</taxon>
        <taxon>Pseudomonadati</taxon>
        <taxon>Thermodesulfobacteriota</taxon>
        <taxon>Desulfuromonadia</taxon>
        <taxon>Geobacterales</taxon>
        <taxon>Geobacteraceae</taxon>
        <taxon>Geomonas</taxon>
    </lineage>
</organism>
<gene>
    <name evidence="7" type="primary">rlmD</name>
    <name evidence="7" type="ORF">KP001_09280</name>
</gene>
<reference evidence="7 8" key="1">
    <citation type="submission" date="2021-06" db="EMBL/GenBank/DDBJ databases">
        <title>Gemonas diversity in paddy soil.</title>
        <authorList>
            <person name="Liu G."/>
        </authorList>
    </citation>
    <scope>NUCLEOTIDE SEQUENCE [LARGE SCALE GENOMIC DNA]</scope>
    <source>
        <strain evidence="7 8">RG2</strain>
    </source>
</reference>
<feature type="binding site" evidence="4">
    <location>
        <position position="328"/>
    </location>
    <ligand>
        <name>S-adenosyl-L-methionine</name>
        <dbReference type="ChEBI" id="CHEBI:59789"/>
    </ligand>
</feature>
<dbReference type="PANTHER" id="PTHR11061:SF30">
    <property type="entry name" value="TRNA (URACIL(54)-C(5))-METHYLTRANSFERASE"/>
    <property type="match status" value="1"/>
</dbReference>
<feature type="active site" description="Nucleophile" evidence="4">
    <location>
        <position position="402"/>
    </location>
</feature>
<name>A0ABX8LMG9_9BACT</name>
<evidence type="ECO:0000313" key="8">
    <source>
        <dbReference type="Proteomes" id="UP000683559"/>
    </source>
</evidence>
<dbReference type="EMBL" id="CP077683">
    <property type="protein sequence ID" value="QXE92689.1"/>
    <property type="molecule type" value="Genomic_DNA"/>
</dbReference>
<dbReference type="InterPro" id="IPR030391">
    <property type="entry name" value="MeTrfase_TrmA_CS"/>
</dbReference>
<accession>A0ABX8LMG9</accession>
<evidence type="ECO:0000256" key="2">
    <source>
        <dbReference type="ARBA" id="ARBA00022679"/>
    </source>
</evidence>
<evidence type="ECO:0000256" key="5">
    <source>
        <dbReference type="PROSITE-ProRule" id="PRU10015"/>
    </source>
</evidence>
<feature type="binding site" evidence="4">
    <location>
        <position position="307"/>
    </location>
    <ligand>
        <name>S-adenosyl-L-methionine</name>
        <dbReference type="ChEBI" id="CHEBI:59789"/>
    </ligand>
</feature>
<dbReference type="GO" id="GO:0032259">
    <property type="term" value="P:methylation"/>
    <property type="evidence" value="ECO:0007669"/>
    <property type="project" value="UniProtKB-KW"/>
</dbReference>
<feature type="active site" evidence="5">
    <location>
        <position position="402"/>
    </location>
</feature>
<proteinExistence type="inferred from homology"/>
<dbReference type="InterPro" id="IPR002792">
    <property type="entry name" value="TRAM_dom"/>
</dbReference>
<evidence type="ECO:0000256" key="4">
    <source>
        <dbReference type="PROSITE-ProRule" id="PRU01024"/>
    </source>
</evidence>